<name>A0ABU6AEI2_9PSEU</name>
<protein>
    <submittedName>
        <fullName evidence="2">Uncharacterized protein</fullName>
    </submittedName>
</protein>
<comment type="caution">
    <text evidence="2">The sequence shown here is derived from an EMBL/GenBank/DDBJ whole genome shotgun (WGS) entry which is preliminary data.</text>
</comment>
<accession>A0ABU6AEI2</accession>
<proteinExistence type="predicted"/>
<dbReference type="EMBL" id="JAWLNX010000015">
    <property type="protein sequence ID" value="MEB3369872.1"/>
    <property type="molecule type" value="Genomic_DNA"/>
</dbReference>
<evidence type="ECO:0000313" key="3">
    <source>
        <dbReference type="Proteomes" id="UP001327093"/>
    </source>
</evidence>
<reference evidence="2 3" key="1">
    <citation type="submission" date="2023-10" db="EMBL/GenBank/DDBJ databases">
        <title>Saccharopolyspora sp. nov., isolated from mangrove soil.</title>
        <authorList>
            <person name="Lu Y."/>
            <person name="Liu W."/>
        </authorList>
    </citation>
    <scope>NUCLEOTIDE SEQUENCE [LARGE SCALE GENOMIC DNA]</scope>
    <source>
        <strain evidence="2 3">S2-29</strain>
    </source>
</reference>
<keyword evidence="3" id="KW-1185">Reference proteome</keyword>
<evidence type="ECO:0000313" key="2">
    <source>
        <dbReference type="EMBL" id="MEB3369872.1"/>
    </source>
</evidence>
<organism evidence="2 3">
    <name type="scientific">Saccharopolyspora mangrovi</name>
    <dbReference type="NCBI Taxonomy" id="3082379"/>
    <lineage>
        <taxon>Bacteria</taxon>
        <taxon>Bacillati</taxon>
        <taxon>Actinomycetota</taxon>
        <taxon>Actinomycetes</taxon>
        <taxon>Pseudonocardiales</taxon>
        <taxon>Pseudonocardiaceae</taxon>
        <taxon>Saccharopolyspora</taxon>
    </lineage>
</organism>
<dbReference type="RefSeq" id="WP_324267357.1">
    <property type="nucleotide sequence ID" value="NZ_JAWLNX010000015.1"/>
</dbReference>
<evidence type="ECO:0000256" key="1">
    <source>
        <dbReference type="SAM" id="MobiDB-lite"/>
    </source>
</evidence>
<gene>
    <name evidence="2" type="ORF">R4I43_20900</name>
</gene>
<dbReference type="Proteomes" id="UP001327093">
    <property type="component" value="Unassembled WGS sequence"/>
</dbReference>
<feature type="region of interest" description="Disordered" evidence="1">
    <location>
        <begin position="145"/>
        <end position="172"/>
    </location>
</feature>
<sequence length="172" mass="18679">MHESAERALWFQYRSDVVSDFHRVTHCAAAPGFQGEIQSWCGQEFSASDVERAAGPGEAAGPDKAPPAAPCTACLMKLTAAINTTTEPVPSTPAGGTSDDRELAVVLRKAQWLLDDTAHHLLAGRCGPEEREALATTLEQLAALVRDRPPPHLDPEPRRLRAQRRLPEGRVE</sequence>